<dbReference type="AlphaFoldDB" id="A0A6A5KGH7"/>
<gene>
    <name evidence="1" type="ORF">BDW02DRAFT_297636</name>
</gene>
<proteinExistence type="predicted"/>
<keyword evidence="2" id="KW-1185">Reference proteome</keyword>
<protein>
    <submittedName>
        <fullName evidence="1">Uncharacterized protein</fullName>
    </submittedName>
</protein>
<dbReference type="Proteomes" id="UP000800040">
    <property type="component" value="Unassembled WGS sequence"/>
</dbReference>
<accession>A0A6A5KGH7</accession>
<reference evidence="1" key="1">
    <citation type="submission" date="2020-01" db="EMBL/GenBank/DDBJ databases">
        <authorList>
            <consortium name="DOE Joint Genome Institute"/>
            <person name="Haridas S."/>
            <person name="Albert R."/>
            <person name="Binder M."/>
            <person name="Bloem J."/>
            <person name="Labutti K."/>
            <person name="Salamov A."/>
            <person name="Andreopoulos B."/>
            <person name="Baker S.E."/>
            <person name="Barry K."/>
            <person name="Bills G."/>
            <person name="Bluhm B.H."/>
            <person name="Cannon C."/>
            <person name="Castanera R."/>
            <person name="Culley D.E."/>
            <person name="Daum C."/>
            <person name="Ezra D."/>
            <person name="Gonzalez J.B."/>
            <person name="Henrissat B."/>
            <person name="Kuo A."/>
            <person name="Liang C."/>
            <person name="Lipzen A."/>
            <person name="Lutzoni F."/>
            <person name="Magnuson J."/>
            <person name="Mondo S."/>
            <person name="Nolan M."/>
            <person name="Ohm R."/>
            <person name="Pangilinan J."/>
            <person name="Park H.-J."/>
            <person name="Ramirez L."/>
            <person name="Alfaro M."/>
            <person name="Sun H."/>
            <person name="Tritt A."/>
            <person name="Yoshinaga Y."/>
            <person name="Zwiers L.-H."/>
            <person name="Turgeon B.G."/>
            <person name="Goodwin S.B."/>
            <person name="Spatafora J.W."/>
            <person name="Crous P.W."/>
            <person name="Grigoriev I.V."/>
        </authorList>
    </citation>
    <scope>NUCLEOTIDE SEQUENCE</scope>
    <source>
        <strain evidence="1">P77</strain>
    </source>
</reference>
<evidence type="ECO:0000313" key="2">
    <source>
        <dbReference type="Proteomes" id="UP000800040"/>
    </source>
</evidence>
<organism evidence="1 2">
    <name type="scientific">Decorospora gaudefroyi</name>
    <dbReference type="NCBI Taxonomy" id="184978"/>
    <lineage>
        <taxon>Eukaryota</taxon>
        <taxon>Fungi</taxon>
        <taxon>Dikarya</taxon>
        <taxon>Ascomycota</taxon>
        <taxon>Pezizomycotina</taxon>
        <taxon>Dothideomycetes</taxon>
        <taxon>Pleosporomycetidae</taxon>
        <taxon>Pleosporales</taxon>
        <taxon>Pleosporineae</taxon>
        <taxon>Pleosporaceae</taxon>
        <taxon>Decorospora</taxon>
    </lineage>
</organism>
<name>A0A6A5KGH7_9PLEO</name>
<dbReference type="EMBL" id="ML975290">
    <property type="protein sequence ID" value="KAF1835260.1"/>
    <property type="molecule type" value="Genomic_DNA"/>
</dbReference>
<evidence type="ECO:0000313" key="1">
    <source>
        <dbReference type="EMBL" id="KAF1835260.1"/>
    </source>
</evidence>
<sequence length="159" mass="17762">MHEQALSHPQALTITYVAAHWVYAKHPAAQSSRRINNLSTEYAEALLAYEQTALRGRKHRDQCWGTRYPSARRSTTSEFMRLFCAIQYSVVNCDAYRPTSRTTLPAVRSSQTPPKPSSVRRLVVLCSPLSAGVTATWVVRYASQLIASPKSKPRADVLA</sequence>